<evidence type="ECO:0000256" key="4">
    <source>
        <dbReference type="ARBA" id="ARBA00022989"/>
    </source>
</evidence>
<dbReference type="InterPro" id="IPR036259">
    <property type="entry name" value="MFS_trans_sf"/>
</dbReference>
<feature type="transmembrane region" description="Helical" evidence="6">
    <location>
        <begin position="245"/>
        <end position="263"/>
    </location>
</feature>
<comment type="subcellular location">
    <subcellularLocation>
        <location evidence="1">Endomembrane system</location>
        <topology evidence="1">Multi-pass membrane protein</topology>
    </subcellularLocation>
</comment>
<feature type="transmembrane region" description="Helical" evidence="6">
    <location>
        <begin position="159"/>
        <end position="178"/>
    </location>
</feature>
<evidence type="ECO:0000313" key="9">
    <source>
        <dbReference type="Proteomes" id="UP000251485"/>
    </source>
</evidence>
<evidence type="ECO:0000256" key="3">
    <source>
        <dbReference type="ARBA" id="ARBA00022692"/>
    </source>
</evidence>
<evidence type="ECO:0000256" key="2">
    <source>
        <dbReference type="ARBA" id="ARBA00022448"/>
    </source>
</evidence>
<dbReference type="InterPro" id="IPR011701">
    <property type="entry name" value="MFS"/>
</dbReference>
<keyword evidence="3 6" id="KW-0812">Transmembrane</keyword>
<dbReference type="InterPro" id="IPR020846">
    <property type="entry name" value="MFS_dom"/>
</dbReference>
<dbReference type="PROSITE" id="PS00216">
    <property type="entry name" value="SUGAR_TRANSPORT_1"/>
    <property type="match status" value="1"/>
</dbReference>
<dbReference type="Pfam" id="PF07690">
    <property type="entry name" value="MFS_1"/>
    <property type="match status" value="1"/>
</dbReference>
<dbReference type="GO" id="GO:0005886">
    <property type="term" value="C:plasma membrane"/>
    <property type="evidence" value="ECO:0007669"/>
    <property type="project" value="UniProtKB-SubCell"/>
</dbReference>
<keyword evidence="4 6" id="KW-1133">Transmembrane helix</keyword>
<feature type="transmembrane region" description="Helical" evidence="6">
    <location>
        <begin position="298"/>
        <end position="319"/>
    </location>
</feature>
<evidence type="ECO:0000259" key="7">
    <source>
        <dbReference type="PROSITE" id="PS50850"/>
    </source>
</evidence>
<name>A0A2X2C6R2_PROMI</name>
<dbReference type="CDD" id="cd17320">
    <property type="entry name" value="MFS_MdfA_MDR_like"/>
    <property type="match status" value="1"/>
</dbReference>
<proteinExistence type="predicted"/>
<organism evidence="8 9">
    <name type="scientific">Proteus mirabilis</name>
    <dbReference type="NCBI Taxonomy" id="584"/>
    <lineage>
        <taxon>Bacteria</taxon>
        <taxon>Pseudomonadati</taxon>
        <taxon>Pseudomonadota</taxon>
        <taxon>Gammaproteobacteria</taxon>
        <taxon>Enterobacterales</taxon>
        <taxon>Morganellaceae</taxon>
        <taxon>Proteus</taxon>
    </lineage>
</organism>
<keyword evidence="5 6" id="KW-0472">Membrane</keyword>
<dbReference type="RefSeq" id="WP_004248072.1">
    <property type="nucleotide sequence ID" value="NZ_ABFCQN020000018.1"/>
</dbReference>
<feature type="transmembrane region" description="Helical" evidence="6">
    <location>
        <begin position="213"/>
        <end position="233"/>
    </location>
</feature>
<feature type="transmembrane region" description="Helical" evidence="6">
    <location>
        <begin position="331"/>
        <end position="352"/>
    </location>
</feature>
<feature type="transmembrane region" description="Helical" evidence="6">
    <location>
        <begin position="275"/>
        <end position="292"/>
    </location>
</feature>
<feature type="transmembrane region" description="Helical" evidence="6">
    <location>
        <begin position="7"/>
        <end position="30"/>
    </location>
</feature>
<dbReference type="PANTHER" id="PTHR42718:SF9">
    <property type="entry name" value="MAJOR FACILITATOR SUPERFAMILY MULTIDRUG TRANSPORTER MFSC"/>
    <property type="match status" value="1"/>
</dbReference>
<dbReference type="SUPFAM" id="SSF103473">
    <property type="entry name" value="MFS general substrate transporter"/>
    <property type="match status" value="1"/>
</dbReference>
<feature type="transmembrane region" description="Helical" evidence="6">
    <location>
        <begin position="358"/>
        <end position="381"/>
    </location>
</feature>
<evidence type="ECO:0000313" key="8">
    <source>
        <dbReference type="EMBL" id="SPZ03054.1"/>
    </source>
</evidence>
<dbReference type="AlphaFoldDB" id="A0A2X2C6R2"/>
<evidence type="ECO:0000256" key="1">
    <source>
        <dbReference type="ARBA" id="ARBA00004127"/>
    </source>
</evidence>
<feature type="transmembrane region" description="Helical" evidence="6">
    <location>
        <begin position="42"/>
        <end position="61"/>
    </location>
</feature>
<dbReference type="NCBIfam" id="NF007782">
    <property type="entry name" value="PRK10473.1"/>
    <property type="match status" value="1"/>
</dbReference>
<accession>A0A2X2C6R2</accession>
<dbReference type="PANTHER" id="PTHR42718">
    <property type="entry name" value="MAJOR FACILITATOR SUPERFAMILY MULTIDRUG TRANSPORTER MFSC"/>
    <property type="match status" value="1"/>
</dbReference>
<protein>
    <submittedName>
        <fullName evidence="8">Multidrug efflux system protein MdtL</fullName>
    </submittedName>
</protein>
<dbReference type="InterPro" id="IPR005829">
    <property type="entry name" value="Sugar_transporter_CS"/>
</dbReference>
<sequence length="394" mass="44296">MTKYVIFSFFLVLIYPLGVDLYLTGLTAIASDLNASEVTLHHAFSIYLMGMVSSMLIAGWCSDNLGRKPVILFGTLIFFLASLSAGLSITEKQFLISRFFQGSGSGFCYVVTFAILRDTLTEQQRAKVLSMINGITCIIPVLAPVLGFIILLYCEWSMMFYLMGAYSLLVFIFCFLGIKETYHKKEIKNKKVNLSVIKPTTDSFFTRYFLSRLLISCLGMAVILTYVNISPIVVMQQMNYSTGEYSILMTSLAMISMTISFLMPKILMKYRYKHILSVGFICFGIGIIFLFIGKKSDMRWFFITFALCGSGFALLFGIIMSQALSPFSQRAGVASSVLGISQLSFSSLYIWVMGWIEVSSINMLVVILFISCIVGTLFLCFPRFTEQKKVKYNV</sequence>
<dbReference type="Proteomes" id="UP000251485">
    <property type="component" value="Unassembled WGS sequence"/>
</dbReference>
<dbReference type="Gene3D" id="1.20.1720.10">
    <property type="entry name" value="Multidrug resistance protein D"/>
    <property type="match status" value="1"/>
</dbReference>
<feature type="transmembrane region" description="Helical" evidence="6">
    <location>
        <begin position="128"/>
        <end position="153"/>
    </location>
</feature>
<dbReference type="PROSITE" id="PS50850">
    <property type="entry name" value="MFS"/>
    <property type="match status" value="1"/>
</dbReference>
<dbReference type="GO" id="GO:0022857">
    <property type="term" value="F:transmembrane transporter activity"/>
    <property type="evidence" value="ECO:0007669"/>
    <property type="project" value="InterPro"/>
</dbReference>
<dbReference type="EMBL" id="UAUE01000033">
    <property type="protein sequence ID" value="SPZ03054.1"/>
    <property type="molecule type" value="Genomic_DNA"/>
</dbReference>
<keyword evidence="2" id="KW-0813">Transport</keyword>
<feature type="domain" description="Major facilitator superfamily (MFS) profile" evidence="7">
    <location>
        <begin position="4"/>
        <end position="387"/>
    </location>
</feature>
<reference evidence="8 9" key="1">
    <citation type="submission" date="2018-06" db="EMBL/GenBank/DDBJ databases">
        <authorList>
            <consortium name="Pathogen Informatics"/>
            <person name="Doyle S."/>
        </authorList>
    </citation>
    <scope>NUCLEOTIDE SEQUENCE [LARGE SCALE GENOMIC DNA]</scope>
    <source>
        <strain evidence="8 9">NCTC10975</strain>
    </source>
</reference>
<gene>
    <name evidence="8" type="primary">mdtL</name>
    <name evidence="8" type="ORF">NCTC10975_04736</name>
</gene>
<feature type="transmembrane region" description="Helical" evidence="6">
    <location>
        <begin position="70"/>
        <end position="89"/>
    </location>
</feature>
<feature type="transmembrane region" description="Helical" evidence="6">
    <location>
        <begin position="95"/>
        <end position="116"/>
    </location>
</feature>
<evidence type="ECO:0000256" key="6">
    <source>
        <dbReference type="SAM" id="Phobius"/>
    </source>
</evidence>
<evidence type="ECO:0000256" key="5">
    <source>
        <dbReference type="ARBA" id="ARBA00023136"/>
    </source>
</evidence>